<organism evidence="2 3">
    <name type="scientific">Periplaneta americana</name>
    <name type="common">American cockroach</name>
    <name type="synonym">Blatta americana</name>
    <dbReference type="NCBI Taxonomy" id="6978"/>
    <lineage>
        <taxon>Eukaryota</taxon>
        <taxon>Metazoa</taxon>
        <taxon>Ecdysozoa</taxon>
        <taxon>Arthropoda</taxon>
        <taxon>Hexapoda</taxon>
        <taxon>Insecta</taxon>
        <taxon>Pterygota</taxon>
        <taxon>Neoptera</taxon>
        <taxon>Polyneoptera</taxon>
        <taxon>Dictyoptera</taxon>
        <taxon>Blattodea</taxon>
        <taxon>Blattoidea</taxon>
        <taxon>Blattidae</taxon>
        <taxon>Blattinae</taxon>
        <taxon>Periplaneta</taxon>
    </lineage>
</organism>
<gene>
    <name evidence="2" type="ORF">ANN_24311</name>
</gene>
<keyword evidence="1" id="KW-1133">Transmembrane helix</keyword>
<comment type="caution">
    <text evidence="2">The sequence shown here is derived from an EMBL/GenBank/DDBJ whole genome shotgun (WGS) entry which is preliminary data.</text>
</comment>
<proteinExistence type="predicted"/>
<sequence>MMLKPIRKKKRNWLGHWLRRNYILKDVLEGMVNWRRVLGRRRYQIIDDIKIYGSYAKTKRKTENRKDWTILGLHKQEYLRPSQPFVEFDGSQRGFGPEVRNHRTEPHSRSCTPDYRLRLVQLRQRRQLPCKQGVSPYQLADTVILALGLLIAVFTMSFRLTLLSNLSLLLGQQHNNLIFNVKPPNILVMVEPLSMEKLEKSQHLLIMNKFTETKIPEKIAKIKHKRKELLNERTVTELTSKFNFGREVQTAVKRWFRSQTADFYDTRTQKLIQWYDKCLNSSDGYVDK</sequence>
<dbReference type="EMBL" id="JAJSOF020000037">
    <property type="protein sequence ID" value="KAJ4428293.1"/>
    <property type="molecule type" value="Genomic_DNA"/>
</dbReference>
<keyword evidence="1" id="KW-0812">Transmembrane</keyword>
<protein>
    <submittedName>
        <fullName evidence="2">Uncharacterized protein</fullName>
    </submittedName>
</protein>
<feature type="transmembrane region" description="Helical" evidence="1">
    <location>
        <begin position="139"/>
        <end position="158"/>
    </location>
</feature>
<evidence type="ECO:0000313" key="2">
    <source>
        <dbReference type="EMBL" id="KAJ4428293.1"/>
    </source>
</evidence>
<dbReference type="Proteomes" id="UP001148838">
    <property type="component" value="Unassembled WGS sequence"/>
</dbReference>
<name>A0ABQ8S2Q5_PERAM</name>
<keyword evidence="3" id="KW-1185">Reference proteome</keyword>
<evidence type="ECO:0000256" key="1">
    <source>
        <dbReference type="SAM" id="Phobius"/>
    </source>
</evidence>
<keyword evidence="1" id="KW-0472">Membrane</keyword>
<reference evidence="2 3" key="1">
    <citation type="journal article" date="2022" name="Allergy">
        <title>Genome assembly and annotation of Periplaneta americana reveal a comprehensive cockroach allergen profile.</title>
        <authorList>
            <person name="Wang L."/>
            <person name="Xiong Q."/>
            <person name="Saelim N."/>
            <person name="Wang L."/>
            <person name="Nong W."/>
            <person name="Wan A.T."/>
            <person name="Shi M."/>
            <person name="Liu X."/>
            <person name="Cao Q."/>
            <person name="Hui J.H.L."/>
            <person name="Sookrung N."/>
            <person name="Leung T.F."/>
            <person name="Tungtrongchitr A."/>
            <person name="Tsui S.K.W."/>
        </authorList>
    </citation>
    <scope>NUCLEOTIDE SEQUENCE [LARGE SCALE GENOMIC DNA]</scope>
    <source>
        <strain evidence="2">PWHHKU_190912</strain>
    </source>
</reference>
<evidence type="ECO:0000313" key="3">
    <source>
        <dbReference type="Proteomes" id="UP001148838"/>
    </source>
</evidence>
<accession>A0ABQ8S2Q5</accession>